<evidence type="ECO:0000259" key="9">
    <source>
        <dbReference type="Pfam" id="PF16177"/>
    </source>
</evidence>
<sequence>MPMSAAYRALYQRSIDDPVGFWSEQAQRIDWQTPYSAVLDDSRLPFAKWFVGGRTNLCHNAVDRHLATRGEQAALVYVSSETGVETTYTYRQLHREVNRMAATLQALGVKRGDRVLIYLPMIPEAAFAMLACARIGAIHSVVFGGFASNSLATRIDDATPRVIVSADAGSRAGKVVEYKPLLDAAIELAAHKPERVLLVNRQLAPMQHNARDVDYATLAAQHANADVPCEWMESSEPSYILYTSGTTGKPKGVQRDTGGYAVALAASIPLIFGAQPGDTMFTASDVGWVVGHSYIVYAPLLAGLTTVMYEGTPIRPDGAVWWRIVEQYRVNVMFTAPTAIRVLKKQDPALLQRHDLSSLRRLFLAGEPLDEPTASWIGEALHKPIVDNYWQTETGWPMLAIPQGVEPSMQKLGSPGFPVYGYKLDILDESTGEPCAPGEKGLLAVAAPLPPGCMTTVWGDDARFLQTYWSAFPGRHIYSSFDWGVRDEEGYVTILGRTDDVINVAGHRLGTREIEESLSSHPAIAEVAVVGVADQLKGQVAMGFAIVRDASRIADPAGRLALEGELMRTVEAQLGAVARPSRVFFVGALPKTRSGKLLRRAMQAVAEGRDPGDLTTIEDPTALAQVQAAMRGEQGHEK</sequence>
<feature type="domain" description="AMP-binding enzyme C-terminal" evidence="8">
    <location>
        <begin position="513"/>
        <end position="596"/>
    </location>
</feature>
<evidence type="ECO:0000256" key="1">
    <source>
        <dbReference type="ARBA" id="ARBA00006432"/>
    </source>
</evidence>
<dbReference type="NCBIfam" id="NF001208">
    <property type="entry name" value="PRK00174.1"/>
    <property type="match status" value="1"/>
</dbReference>
<reference evidence="10 11" key="1">
    <citation type="submission" date="2023-07" db="EMBL/GenBank/DDBJ databases">
        <authorList>
            <person name="Peeters C."/>
        </authorList>
    </citation>
    <scope>NUCLEOTIDE SEQUENCE [LARGE SCALE GENOMIC DNA]</scope>
    <source>
        <strain evidence="10 11">R-16034</strain>
    </source>
</reference>
<dbReference type="Proteomes" id="UP001189225">
    <property type="component" value="Unassembled WGS sequence"/>
</dbReference>
<accession>A0AB72X0C8</accession>
<comment type="caution">
    <text evidence="10">The sequence shown here is derived from an EMBL/GenBank/DDBJ whole genome shotgun (WGS) entry which is preliminary data.</text>
</comment>
<dbReference type="Pfam" id="PF13193">
    <property type="entry name" value="AMP-binding_C"/>
    <property type="match status" value="1"/>
</dbReference>
<dbReference type="InterPro" id="IPR012694">
    <property type="entry name" value="Propion_PrpE"/>
</dbReference>
<dbReference type="PANTHER" id="PTHR43347:SF3">
    <property type="entry name" value="ACYL-COA SYNTHETASE SHORT-CHAIN FAMILY MEMBER 3, MITOCHONDRIAL"/>
    <property type="match status" value="1"/>
</dbReference>
<dbReference type="PANTHER" id="PTHR43347">
    <property type="entry name" value="ACYL-COA SYNTHETASE"/>
    <property type="match status" value="1"/>
</dbReference>
<evidence type="ECO:0000313" key="10">
    <source>
        <dbReference type="EMBL" id="CAJ0738777.1"/>
    </source>
</evidence>
<dbReference type="SUPFAM" id="SSF56801">
    <property type="entry name" value="Acetyl-CoA synthetase-like"/>
    <property type="match status" value="1"/>
</dbReference>
<name>A0AB72X0C8_9RALS</name>
<dbReference type="GO" id="GO:0019629">
    <property type="term" value="P:propionate catabolic process, 2-methylcitrate cycle"/>
    <property type="evidence" value="ECO:0007669"/>
    <property type="project" value="InterPro"/>
</dbReference>
<dbReference type="FunFam" id="3.40.50.12780:FF:000001">
    <property type="entry name" value="Acetyl-coenzyme A synthetase"/>
    <property type="match status" value="1"/>
</dbReference>
<evidence type="ECO:0000313" key="11">
    <source>
        <dbReference type="Proteomes" id="UP001189225"/>
    </source>
</evidence>
<evidence type="ECO:0000256" key="4">
    <source>
        <dbReference type="ARBA" id="ARBA00022741"/>
    </source>
</evidence>
<dbReference type="Pfam" id="PF16177">
    <property type="entry name" value="ACAS_N"/>
    <property type="match status" value="1"/>
</dbReference>
<evidence type="ECO:0000259" key="7">
    <source>
        <dbReference type="Pfam" id="PF00501"/>
    </source>
</evidence>
<evidence type="ECO:0000256" key="2">
    <source>
        <dbReference type="ARBA" id="ARBA00013625"/>
    </source>
</evidence>
<feature type="domain" description="Acetyl-coenzyme A synthetase N-terminal" evidence="9">
    <location>
        <begin position="7"/>
        <end position="61"/>
    </location>
</feature>
<proteinExistence type="inferred from homology"/>
<comment type="similarity">
    <text evidence="1">Belongs to the ATP-dependent AMP-binding enzyme family.</text>
</comment>
<dbReference type="RefSeq" id="WP_316889419.1">
    <property type="nucleotide sequence ID" value="NZ_CATWAR010000002.1"/>
</dbReference>
<dbReference type="InterPro" id="IPR000873">
    <property type="entry name" value="AMP-dep_synth/lig_dom"/>
</dbReference>
<dbReference type="InterPro" id="IPR042099">
    <property type="entry name" value="ANL_N_sf"/>
</dbReference>
<dbReference type="InterPro" id="IPR032387">
    <property type="entry name" value="ACAS_N"/>
</dbReference>
<dbReference type="NCBIfam" id="NF007815">
    <property type="entry name" value="PRK10524.1"/>
    <property type="match status" value="1"/>
</dbReference>
<organism evidence="10 11">
    <name type="scientific">Ralstonia edaphi</name>
    <dbReference type="NCBI Taxonomy" id="3058599"/>
    <lineage>
        <taxon>Bacteria</taxon>
        <taxon>Pseudomonadati</taxon>
        <taxon>Pseudomonadota</taxon>
        <taxon>Betaproteobacteria</taxon>
        <taxon>Burkholderiales</taxon>
        <taxon>Burkholderiaceae</taxon>
        <taxon>Ralstonia</taxon>
    </lineage>
</organism>
<dbReference type="InterPro" id="IPR025110">
    <property type="entry name" value="AMP-bd_C"/>
</dbReference>
<dbReference type="InterPro" id="IPR020845">
    <property type="entry name" value="AMP-binding_CS"/>
</dbReference>
<dbReference type="InterPro" id="IPR045851">
    <property type="entry name" value="AMP-bd_C_sf"/>
</dbReference>
<evidence type="ECO:0000256" key="5">
    <source>
        <dbReference type="ARBA" id="ARBA00022840"/>
    </source>
</evidence>
<dbReference type="PROSITE" id="PS00455">
    <property type="entry name" value="AMP_BINDING"/>
    <property type="match status" value="1"/>
</dbReference>
<evidence type="ECO:0000259" key="8">
    <source>
        <dbReference type="Pfam" id="PF13193"/>
    </source>
</evidence>
<gene>
    <name evidence="10" type="primary">acsA_3</name>
    <name evidence="10" type="ORF">R16034_01299</name>
</gene>
<evidence type="ECO:0000256" key="3">
    <source>
        <dbReference type="ARBA" id="ARBA00022598"/>
    </source>
</evidence>
<dbReference type="Gene3D" id="3.40.50.12780">
    <property type="entry name" value="N-terminal domain of ligase-like"/>
    <property type="match status" value="1"/>
</dbReference>
<dbReference type="NCBIfam" id="TIGR02316">
    <property type="entry name" value="propion_prpE"/>
    <property type="match status" value="1"/>
</dbReference>
<dbReference type="Pfam" id="PF00501">
    <property type="entry name" value="AMP-binding"/>
    <property type="match status" value="1"/>
</dbReference>
<keyword evidence="5" id="KW-0067">ATP-binding</keyword>
<keyword evidence="11" id="KW-1185">Reference proteome</keyword>
<dbReference type="EMBL" id="CATWHI010000002">
    <property type="protein sequence ID" value="CAJ0738777.1"/>
    <property type="molecule type" value="Genomic_DNA"/>
</dbReference>
<keyword evidence="3 10" id="KW-0436">Ligase</keyword>
<dbReference type="GO" id="GO:0005524">
    <property type="term" value="F:ATP binding"/>
    <property type="evidence" value="ECO:0007669"/>
    <property type="project" value="UniProtKB-KW"/>
</dbReference>
<feature type="domain" description="AMP-dependent synthetase/ligase" evidence="7">
    <location>
        <begin position="63"/>
        <end position="448"/>
    </location>
</feature>
<evidence type="ECO:0000256" key="6">
    <source>
        <dbReference type="ARBA" id="ARBA00078862"/>
    </source>
</evidence>
<protein>
    <recommendedName>
        <fullName evidence="2">Propionate--CoA ligase</fullName>
    </recommendedName>
    <alternativeName>
        <fullName evidence="6">Propionyl-CoA synthetase</fullName>
    </alternativeName>
</protein>
<keyword evidence="4" id="KW-0547">Nucleotide-binding</keyword>
<dbReference type="GO" id="GO:0050218">
    <property type="term" value="F:propionate-CoA ligase activity"/>
    <property type="evidence" value="ECO:0007669"/>
    <property type="project" value="InterPro"/>
</dbReference>
<dbReference type="Gene3D" id="3.30.300.30">
    <property type="match status" value="1"/>
</dbReference>
<dbReference type="AlphaFoldDB" id="A0AB72X0C8"/>